<gene>
    <name evidence="1" type="ORF">PGLA1383_LOCUS35808</name>
    <name evidence="2" type="ORF">PGLA2088_LOCUS25539</name>
</gene>
<reference evidence="2" key="1">
    <citation type="submission" date="2021-02" db="EMBL/GenBank/DDBJ databases">
        <authorList>
            <person name="Dougan E. K."/>
            <person name="Rhodes N."/>
            <person name="Thang M."/>
            <person name="Chan C."/>
        </authorList>
    </citation>
    <scope>NUCLEOTIDE SEQUENCE</scope>
</reference>
<organism evidence="2 3">
    <name type="scientific">Polarella glacialis</name>
    <name type="common">Dinoflagellate</name>
    <dbReference type="NCBI Taxonomy" id="89957"/>
    <lineage>
        <taxon>Eukaryota</taxon>
        <taxon>Sar</taxon>
        <taxon>Alveolata</taxon>
        <taxon>Dinophyceae</taxon>
        <taxon>Suessiales</taxon>
        <taxon>Suessiaceae</taxon>
        <taxon>Polarella</taxon>
    </lineage>
</organism>
<dbReference type="OrthoDB" id="463912at2759"/>
<feature type="non-terminal residue" evidence="2">
    <location>
        <position position="1"/>
    </location>
</feature>
<sequence>KPEIGIDLPDDLVFANAKYKALRSLVRETFESFLRSLNSQSLRWLEQQFEIHGALNSGDFLRVFARVCPRLDCIHFPRYEERKVAVHLAVLKLFEGMDVDQSGEASWMEFVEFIS</sequence>
<accession>A0A813K100</accession>
<dbReference type="Proteomes" id="UP000626109">
    <property type="component" value="Unassembled WGS sequence"/>
</dbReference>
<dbReference type="AlphaFoldDB" id="A0A813K100"/>
<evidence type="ECO:0000313" key="1">
    <source>
        <dbReference type="EMBL" id="CAE8618163.1"/>
    </source>
</evidence>
<proteinExistence type="predicted"/>
<name>A0A813K100_POLGL</name>
<comment type="caution">
    <text evidence="2">The sequence shown here is derived from an EMBL/GenBank/DDBJ whole genome shotgun (WGS) entry which is preliminary data.</text>
</comment>
<dbReference type="EMBL" id="CAJNNW010026770">
    <property type="protein sequence ID" value="CAE8687626.1"/>
    <property type="molecule type" value="Genomic_DNA"/>
</dbReference>
<dbReference type="Proteomes" id="UP000654075">
    <property type="component" value="Unassembled WGS sequence"/>
</dbReference>
<protein>
    <submittedName>
        <fullName evidence="2">Uncharacterized protein</fullName>
    </submittedName>
</protein>
<evidence type="ECO:0000313" key="4">
    <source>
        <dbReference type="Proteomes" id="UP000654075"/>
    </source>
</evidence>
<dbReference type="EMBL" id="CAJNNV010026430">
    <property type="protein sequence ID" value="CAE8618163.1"/>
    <property type="molecule type" value="Genomic_DNA"/>
</dbReference>
<feature type="non-terminal residue" evidence="2">
    <location>
        <position position="115"/>
    </location>
</feature>
<evidence type="ECO:0000313" key="3">
    <source>
        <dbReference type="Proteomes" id="UP000626109"/>
    </source>
</evidence>
<keyword evidence="4" id="KW-1185">Reference proteome</keyword>
<evidence type="ECO:0000313" key="2">
    <source>
        <dbReference type="EMBL" id="CAE8687626.1"/>
    </source>
</evidence>